<name>A0A314Z8B7_PRUYE</name>
<reference evidence="4 5" key="1">
    <citation type="submission" date="2018-02" db="EMBL/GenBank/DDBJ databases">
        <title>Draft genome of wild Prunus yedoensis var. nudiflora.</title>
        <authorList>
            <person name="Baek S."/>
            <person name="Kim J.-H."/>
            <person name="Choi K."/>
            <person name="Kim G.-B."/>
            <person name="Cho A."/>
            <person name="Jang H."/>
            <person name="Shin C.-H."/>
            <person name="Yu H.-J."/>
            <person name="Mun J.-H."/>
        </authorList>
    </citation>
    <scope>NUCLEOTIDE SEQUENCE [LARGE SCALE GENOMIC DNA]</scope>
    <source>
        <strain evidence="5">cv. Jeju island</strain>
        <tissue evidence="4">Leaf</tissue>
    </source>
</reference>
<accession>A0A314Z8B7</accession>
<gene>
    <name evidence="4" type="ORF">Pyn_06166</name>
</gene>
<dbReference type="Pfam" id="PF02458">
    <property type="entry name" value="Transferase"/>
    <property type="match status" value="1"/>
</dbReference>
<organism evidence="4 5">
    <name type="scientific">Prunus yedoensis var. nudiflora</name>
    <dbReference type="NCBI Taxonomy" id="2094558"/>
    <lineage>
        <taxon>Eukaryota</taxon>
        <taxon>Viridiplantae</taxon>
        <taxon>Streptophyta</taxon>
        <taxon>Embryophyta</taxon>
        <taxon>Tracheophyta</taxon>
        <taxon>Spermatophyta</taxon>
        <taxon>Magnoliopsida</taxon>
        <taxon>eudicotyledons</taxon>
        <taxon>Gunneridae</taxon>
        <taxon>Pentapetalae</taxon>
        <taxon>rosids</taxon>
        <taxon>fabids</taxon>
        <taxon>Rosales</taxon>
        <taxon>Rosaceae</taxon>
        <taxon>Amygdaloideae</taxon>
        <taxon>Amygdaleae</taxon>
        <taxon>Prunus</taxon>
    </lineage>
</organism>
<dbReference type="PANTHER" id="PTHR31623">
    <property type="entry name" value="F21J9.9"/>
    <property type="match status" value="1"/>
</dbReference>
<dbReference type="PANTHER" id="PTHR31623:SF122">
    <property type="entry name" value="HXXXD-TYPE ACYL-TRANSFERASE FAMILY PROTEIN"/>
    <property type="match status" value="1"/>
</dbReference>
<dbReference type="EMBL" id="PJQY01000249">
    <property type="protein sequence ID" value="PQQ14793.1"/>
    <property type="molecule type" value="Genomic_DNA"/>
</dbReference>
<keyword evidence="2 4" id="KW-0808">Transferase</keyword>
<dbReference type="GO" id="GO:0016746">
    <property type="term" value="F:acyltransferase activity"/>
    <property type="evidence" value="ECO:0007669"/>
    <property type="project" value="UniProtKB-KW"/>
</dbReference>
<dbReference type="STRING" id="2094558.A0A314Z8B7"/>
<dbReference type="InterPro" id="IPR023213">
    <property type="entry name" value="CAT-like_dom_sf"/>
</dbReference>
<evidence type="ECO:0000256" key="2">
    <source>
        <dbReference type="ARBA" id="ARBA00022679"/>
    </source>
</evidence>
<evidence type="ECO:0000256" key="1">
    <source>
        <dbReference type="ARBA" id="ARBA00009861"/>
    </source>
</evidence>
<comment type="similarity">
    <text evidence="1">Belongs to the plant acyltransferase family.</text>
</comment>
<evidence type="ECO:0000313" key="4">
    <source>
        <dbReference type="EMBL" id="PQQ14793.1"/>
    </source>
</evidence>
<keyword evidence="3 4" id="KW-0012">Acyltransferase</keyword>
<protein>
    <submittedName>
        <fullName evidence="4">BAHD acyltransferase</fullName>
    </submittedName>
</protein>
<dbReference type="OrthoDB" id="671439at2759"/>
<proteinExistence type="inferred from homology"/>
<dbReference type="AlphaFoldDB" id="A0A314Z8B7"/>
<dbReference type="Proteomes" id="UP000250321">
    <property type="component" value="Unassembled WGS sequence"/>
</dbReference>
<evidence type="ECO:0000313" key="5">
    <source>
        <dbReference type="Proteomes" id="UP000250321"/>
    </source>
</evidence>
<dbReference type="Gene3D" id="3.30.559.10">
    <property type="entry name" value="Chloramphenicol acetyltransferase-like domain"/>
    <property type="match status" value="2"/>
</dbReference>
<evidence type="ECO:0000256" key="3">
    <source>
        <dbReference type="ARBA" id="ARBA00023315"/>
    </source>
</evidence>
<keyword evidence="5" id="KW-1185">Reference proteome</keyword>
<sequence length="435" mass="48168">MVSEIKVEVIHKETIEPSSPTPHHLKKINLSVFDQFQPEIYTPLLLFYPSTSYEGNIDHKSLFAEKSKLLKRSLSEALTHFYPFAGEFVYNASITCNDHGAAFLDAQVNCPISKILEKPDFEVLNQFLPTAIESKQAEAGYILLVQASLFECGGLAIGVSILHKVADASTLSAFIKRWAAIALGSASTTDHVEFGVASSLFPPLDFFSSPQFSIMLSNKNCITKRFVFDASKIAALKSKAATTVPNPTRVEVVSALIWKCIIQASRSKFGVIKPSMWCPVVNMRKRSLQGLAENILGNFVWVFAAMAMESEVKFESLVVKLRKGIEQYKEKYPNGVTGEDIFQAIKGSGNLAERDDLETNTCSSWCRLPLYETEFGWGKPSWVSTRSTVKNTIMLMDLSDGEGVEASVTLKEEDMTIIESNEELLAYASLNPTVI</sequence>
<comment type="caution">
    <text evidence="4">The sequence shown here is derived from an EMBL/GenBank/DDBJ whole genome shotgun (WGS) entry which is preliminary data.</text>
</comment>